<evidence type="ECO:0000313" key="1">
    <source>
        <dbReference type="EMBL" id="AFU59524.1"/>
    </source>
</evidence>
<dbReference type="BioCyc" id="CNIT1237085:G1324-2602-MONOMER"/>
<evidence type="ECO:0000313" key="2">
    <source>
        <dbReference type="Proteomes" id="UP000008037"/>
    </source>
</evidence>
<proteinExistence type="predicted"/>
<dbReference type="EMBL" id="CP002408">
    <property type="protein sequence ID" value="AFU59524.1"/>
    <property type="molecule type" value="Genomic_DNA"/>
</dbReference>
<gene>
    <name evidence="1" type="ordered locus">Ngar_c26020</name>
</gene>
<dbReference type="Proteomes" id="UP000008037">
    <property type="component" value="Chromosome"/>
</dbReference>
<keyword evidence="2" id="KW-1185">Reference proteome</keyword>
<organism evidence="1 2">
    <name type="scientific">Nitrososphaera gargensis (strain Ga9.2)</name>
    <dbReference type="NCBI Taxonomy" id="1237085"/>
    <lineage>
        <taxon>Archaea</taxon>
        <taxon>Nitrososphaerota</taxon>
        <taxon>Nitrososphaeria</taxon>
        <taxon>Nitrososphaerales</taxon>
        <taxon>Nitrososphaeraceae</taxon>
        <taxon>Nitrososphaera</taxon>
    </lineage>
</organism>
<name>K0INK3_NITGG</name>
<protein>
    <submittedName>
        <fullName evidence="1">Uncharacterized protein</fullName>
    </submittedName>
</protein>
<dbReference type="AlphaFoldDB" id="K0INK3"/>
<accession>K0INK3</accession>
<sequence>MAKKQEKDEGEQKVKVDGTVVKVKTLPPSKVRPAYYSETCDICLLLPSQLDIWKSIERLTMPRRYLQLHK</sequence>
<dbReference type="KEGG" id="nga:Ngar_c26020"/>
<dbReference type="InParanoid" id="K0INK3"/>
<dbReference type="HOGENOM" id="CLU_2748325_0_0_2"/>
<reference evidence="1 2" key="1">
    <citation type="journal article" date="2012" name="Environ. Microbiol.">
        <title>The genome of the ammonia-oxidizing Candidatus Nitrososphaera gargensis: insights into metabolic versatility and environmental adaptations.</title>
        <authorList>
            <person name="Spang A."/>
            <person name="Poehlein A."/>
            <person name="Offre P."/>
            <person name="Zumbragel S."/>
            <person name="Haider S."/>
            <person name="Rychlik N."/>
            <person name="Nowka B."/>
            <person name="Schmeisser C."/>
            <person name="Lebedeva E.V."/>
            <person name="Rattei T."/>
            <person name="Bohm C."/>
            <person name="Schmid M."/>
            <person name="Galushko A."/>
            <person name="Hatzenpichler R."/>
            <person name="Weinmaier T."/>
            <person name="Daniel R."/>
            <person name="Schleper C."/>
            <person name="Spieck E."/>
            <person name="Streit W."/>
            <person name="Wagner M."/>
        </authorList>
    </citation>
    <scope>NUCLEOTIDE SEQUENCE [LARGE SCALE GENOMIC DNA]</scope>
    <source>
        <strain evidence="2">Ga9.2</strain>
    </source>
</reference>